<keyword evidence="3" id="KW-1185">Reference proteome</keyword>
<name>A0ABR2VZK6_9FUNG</name>
<evidence type="ECO:0000259" key="1">
    <source>
        <dbReference type="Pfam" id="PF23585"/>
    </source>
</evidence>
<dbReference type="Pfam" id="PF23585">
    <property type="entry name" value="DUF7137"/>
    <property type="match status" value="1"/>
</dbReference>
<dbReference type="Proteomes" id="UP001479436">
    <property type="component" value="Unassembled WGS sequence"/>
</dbReference>
<gene>
    <name evidence="2" type="ORF">K7432_007812</name>
</gene>
<feature type="domain" description="DUF7137" evidence="1">
    <location>
        <begin position="2"/>
        <end position="119"/>
    </location>
</feature>
<sequence>MIVMLNPANPGIDSPPYFAVGENITFRWKYDQALLVAPKNISIIIQRPQQKIEVPLALNLSGSTTEYTWVTSNWSQTAAPLIESNDYRLRIFDERGLDANPEPGKLYPLNMAFSMYIPTGWQR</sequence>
<organism evidence="2 3">
    <name type="scientific">Basidiobolus ranarum</name>
    <dbReference type="NCBI Taxonomy" id="34480"/>
    <lineage>
        <taxon>Eukaryota</taxon>
        <taxon>Fungi</taxon>
        <taxon>Fungi incertae sedis</taxon>
        <taxon>Zoopagomycota</taxon>
        <taxon>Entomophthoromycotina</taxon>
        <taxon>Basidiobolomycetes</taxon>
        <taxon>Basidiobolales</taxon>
        <taxon>Basidiobolaceae</taxon>
        <taxon>Basidiobolus</taxon>
    </lineage>
</organism>
<protein>
    <recommendedName>
        <fullName evidence="1">DUF7137 domain-containing protein</fullName>
    </recommendedName>
</protein>
<evidence type="ECO:0000313" key="2">
    <source>
        <dbReference type="EMBL" id="KAK9711455.1"/>
    </source>
</evidence>
<dbReference type="InterPro" id="IPR055561">
    <property type="entry name" value="DUF7137"/>
</dbReference>
<dbReference type="EMBL" id="JASJQH010007279">
    <property type="protein sequence ID" value="KAK9711455.1"/>
    <property type="molecule type" value="Genomic_DNA"/>
</dbReference>
<evidence type="ECO:0000313" key="3">
    <source>
        <dbReference type="Proteomes" id="UP001479436"/>
    </source>
</evidence>
<dbReference type="PANTHER" id="PTHR42028">
    <property type="entry name" value="CHROMOSOME 1, WHOLE GENOME SHOTGUN SEQUENCE"/>
    <property type="match status" value="1"/>
</dbReference>
<comment type="caution">
    <text evidence="2">The sequence shown here is derived from an EMBL/GenBank/DDBJ whole genome shotgun (WGS) entry which is preliminary data.</text>
</comment>
<proteinExistence type="predicted"/>
<reference evidence="2 3" key="1">
    <citation type="submission" date="2023-04" db="EMBL/GenBank/DDBJ databases">
        <title>Genome of Basidiobolus ranarum AG-B5.</title>
        <authorList>
            <person name="Stajich J.E."/>
            <person name="Carter-House D."/>
            <person name="Gryganskyi A."/>
        </authorList>
    </citation>
    <scope>NUCLEOTIDE SEQUENCE [LARGE SCALE GENOMIC DNA]</scope>
    <source>
        <strain evidence="2 3">AG-B5</strain>
    </source>
</reference>
<accession>A0ABR2VZK6</accession>
<dbReference type="PANTHER" id="PTHR42028:SF1">
    <property type="entry name" value="YALI0E30657P"/>
    <property type="match status" value="1"/>
</dbReference>